<feature type="domain" description="SnoaL-like" evidence="3">
    <location>
        <begin position="80"/>
        <end position="197"/>
    </location>
</feature>
<evidence type="ECO:0000256" key="1">
    <source>
        <dbReference type="SAM" id="MobiDB-lite"/>
    </source>
</evidence>
<feature type="region of interest" description="Disordered" evidence="1">
    <location>
        <begin position="29"/>
        <end position="51"/>
    </location>
</feature>
<comment type="caution">
    <text evidence="4">The sequence shown here is derived from an EMBL/GenBank/DDBJ whole genome shotgun (WGS) entry which is preliminary data.</text>
</comment>
<dbReference type="AlphaFoldDB" id="A0AA43QIE0"/>
<evidence type="ECO:0000259" key="3">
    <source>
        <dbReference type="Pfam" id="PF13577"/>
    </source>
</evidence>
<evidence type="ECO:0000313" key="5">
    <source>
        <dbReference type="Proteomes" id="UP001161017"/>
    </source>
</evidence>
<organism evidence="4 5">
    <name type="scientific">Ramalina farinacea</name>
    <dbReference type="NCBI Taxonomy" id="258253"/>
    <lineage>
        <taxon>Eukaryota</taxon>
        <taxon>Fungi</taxon>
        <taxon>Dikarya</taxon>
        <taxon>Ascomycota</taxon>
        <taxon>Pezizomycotina</taxon>
        <taxon>Lecanoromycetes</taxon>
        <taxon>OSLEUM clade</taxon>
        <taxon>Lecanoromycetidae</taxon>
        <taxon>Lecanorales</taxon>
        <taxon>Lecanorineae</taxon>
        <taxon>Ramalinaceae</taxon>
        <taxon>Ramalina</taxon>
    </lineage>
</organism>
<keyword evidence="5" id="KW-1185">Reference proteome</keyword>
<gene>
    <name evidence="4" type="ORF">OHK93_006369</name>
</gene>
<feature type="signal peptide" evidence="2">
    <location>
        <begin position="1"/>
        <end position="19"/>
    </location>
</feature>
<feature type="chain" id="PRO_5041272769" description="SnoaL-like domain-containing protein" evidence="2">
    <location>
        <begin position="20"/>
        <end position="237"/>
    </location>
</feature>
<name>A0AA43QIE0_9LECA</name>
<dbReference type="Pfam" id="PF13577">
    <property type="entry name" value="SnoaL_4"/>
    <property type="match status" value="1"/>
</dbReference>
<keyword evidence="2" id="KW-0732">Signal</keyword>
<dbReference type="Proteomes" id="UP001161017">
    <property type="component" value="Unassembled WGS sequence"/>
</dbReference>
<dbReference type="InterPro" id="IPR032710">
    <property type="entry name" value="NTF2-like_dom_sf"/>
</dbReference>
<evidence type="ECO:0000256" key="2">
    <source>
        <dbReference type="SAM" id="SignalP"/>
    </source>
</evidence>
<reference evidence="4" key="1">
    <citation type="journal article" date="2023" name="Genome Biol. Evol.">
        <title>First Whole Genome Sequence and Flow Cytometry Genome Size Data for the Lichen-Forming Fungus Ramalina farinacea (Ascomycota).</title>
        <authorList>
            <person name="Llewellyn T."/>
            <person name="Mian S."/>
            <person name="Hill R."/>
            <person name="Leitch I.J."/>
            <person name="Gaya E."/>
        </authorList>
    </citation>
    <scope>NUCLEOTIDE SEQUENCE</scope>
    <source>
        <strain evidence="4">LIQ254RAFAR</strain>
    </source>
</reference>
<dbReference type="SUPFAM" id="SSF54427">
    <property type="entry name" value="NTF2-like"/>
    <property type="match status" value="1"/>
</dbReference>
<feature type="compositionally biased region" description="Low complexity" evidence="1">
    <location>
        <begin position="32"/>
        <end position="51"/>
    </location>
</feature>
<accession>A0AA43QIE0</accession>
<dbReference type="InterPro" id="IPR037401">
    <property type="entry name" value="SnoaL-like"/>
</dbReference>
<dbReference type="Gene3D" id="3.10.450.50">
    <property type="match status" value="1"/>
</dbReference>
<proteinExistence type="predicted"/>
<evidence type="ECO:0000313" key="4">
    <source>
        <dbReference type="EMBL" id="MDI1487101.1"/>
    </source>
</evidence>
<dbReference type="EMBL" id="JAPUFD010000005">
    <property type="protein sequence ID" value="MDI1487101.1"/>
    <property type="molecule type" value="Genomic_DNA"/>
</dbReference>
<sequence length="237" mass="25234">MHFTPTLTVLTAILSTASTALLPRQADTSQCSSTNSASLNSTSLNSTTSNSTTPVPLSALLTTFLPFTPTSPLPTDPHIQIRETSMLYPLLIDGKIFSSLNLLFTADVIANLSQGPIISGLPALTGALQASVANVGSHHNLGTQVIDYTGGCTATSVTYFHASLLGKGEAYGQVVYALGQYQDSWVKGTEGWRIGGRNLVLRSLAMRRLWGDRVGYGMSNFENYLCVDSGRADLARD</sequence>
<protein>
    <recommendedName>
        <fullName evidence="3">SnoaL-like domain-containing protein</fullName>
    </recommendedName>
</protein>